<feature type="transmembrane region" description="Helical" evidence="6">
    <location>
        <begin position="109"/>
        <end position="129"/>
    </location>
</feature>
<organism evidence="8 9">
    <name type="scientific">Succinatimonas hippei (strain DSM 22608 / JCM 16073 / KCTC 15190 / YIT 12066)</name>
    <dbReference type="NCBI Taxonomy" id="762983"/>
    <lineage>
        <taxon>Bacteria</taxon>
        <taxon>Pseudomonadati</taxon>
        <taxon>Pseudomonadota</taxon>
        <taxon>Gammaproteobacteria</taxon>
        <taxon>Aeromonadales</taxon>
        <taxon>Succinivibrionaceae</taxon>
        <taxon>Succinatimonas</taxon>
    </lineage>
</organism>
<dbReference type="EMBL" id="AEVO01000030">
    <property type="protein sequence ID" value="EFY07537.1"/>
    <property type="molecule type" value="Genomic_DNA"/>
</dbReference>
<dbReference type="InterPro" id="IPR000917">
    <property type="entry name" value="Sulfatase_N"/>
</dbReference>
<protein>
    <submittedName>
        <fullName evidence="8">Arylsulfatase</fullName>
        <ecNumber evidence="8">3.1.6.-</ecNumber>
    </submittedName>
</protein>
<dbReference type="InterPro" id="IPR050448">
    <property type="entry name" value="OpgB/LTA_synthase_biosynth"/>
</dbReference>
<dbReference type="Pfam" id="PF00884">
    <property type="entry name" value="Sulfatase"/>
    <property type="match status" value="1"/>
</dbReference>
<keyword evidence="8" id="KW-0378">Hydrolase</keyword>
<feature type="domain" description="Sulfatase N-terminal" evidence="7">
    <location>
        <begin position="253"/>
        <end position="462"/>
    </location>
</feature>
<evidence type="ECO:0000259" key="7">
    <source>
        <dbReference type="Pfam" id="PF00884"/>
    </source>
</evidence>
<dbReference type="SUPFAM" id="SSF53649">
    <property type="entry name" value="Alkaline phosphatase-like"/>
    <property type="match status" value="1"/>
</dbReference>
<dbReference type="AlphaFoldDB" id="E8LIV4"/>
<comment type="caution">
    <text evidence="8">The sequence shown here is derived from an EMBL/GenBank/DDBJ whole genome shotgun (WGS) entry which is preliminary data.</text>
</comment>
<dbReference type="InterPro" id="IPR017850">
    <property type="entry name" value="Alkaline_phosphatase_core_sf"/>
</dbReference>
<dbReference type="CDD" id="cd16015">
    <property type="entry name" value="LTA_synthase"/>
    <property type="match status" value="1"/>
</dbReference>
<evidence type="ECO:0000313" key="9">
    <source>
        <dbReference type="Proteomes" id="UP000018458"/>
    </source>
</evidence>
<evidence type="ECO:0000256" key="4">
    <source>
        <dbReference type="ARBA" id="ARBA00022989"/>
    </source>
</evidence>
<evidence type="ECO:0000313" key="8">
    <source>
        <dbReference type="EMBL" id="EFY07537.1"/>
    </source>
</evidence>
<feature type="transmembrane region" description="Helical" evidence="6">
    <location>
        <begin position="136"/>
        <end position="159"/>
    </location>
</feature>
<evidence type="ECO:0000256" key="5">
    <source>
        <dbReference type="ARBA" id="ARBA00023136"/>
    </source>
</evidence>
<name>E8LIV4_SUCHY</name>
<gene>
    <name evidence="8" type="ORF">HMPREF9444_00626</name>
</gene>
<dbReference type="Gene3D" id="3.40.720.10">
    <property type="entry name" value="Alkaline Phosphatase, subunit A"/>
    <property type="match status" value="1"/>
</dbReference>
<feature type="transmembrane region" description="Helical" evidence="6">
    <location>
        <begin position="25"/>
        <end position="44"/>
    </location>
</feature>
<dbReference type="GO" id="GO:0005886">
    <property type="term" value="C:plasma membrane"/>
    <property type="evidence" value="ECO:0007669"/>
    <property type="project" value="UniProtKB-SubCell"/>
</dbReference>
<dbReference type="PANTHER" id="PTHR47371:SF3">
    <property type="entry name" value="PHOSPHOGLYCEROL TRANSFERASE I"/>
    <property type="match status" value="1"/>
</dbReference>
<evidence type="ECO:0000256" key="1">
    <source>
        <dbReference type="ARBA" id="ARBA00004651"/>
    </source>
</evidence>
<dbReference type="eggNOG" id="COG1368">
    <property type="taxonomic scope" value="Bacteria"/>
</dbReference>
<keyword evidence="2" id="KW-1003">Cell membrane</keyword>
<evidence type="ECO:0000256" key="6">
    <source>
        <dbReference type="SAM" id="Phobius"/>
    </source>
</evidence>
<proteinExistence type="predicted"/>
<dbReference type="PANTHER" id="PTHR47371">
    <property type="entry name" value="LIPOTEICHOIC ACID SYNTHASE"/>
    <property type="match status" value="1"/>
</dbReference>
<sequence length="474" mass="53199">MLWLNSNVPDGSVLYILLQGLRVDFASVCGLYGPAFLILIFCSIVRLKNNAVILIIKIYLALGFTFLVFNEAATPPFILEYGVRPNHLYVQYLIYPKEVLNTLWNGHKLAVFADIFIIALSLYAGFKLASLLFKNYVFASFKITLLSFIAVIIILPLGVRSTLGHRPLNPALISFCNDPLANSLPINSSYSAVYALAHLNQGKLSASDIYSFDNKENILFEGMDFSVKKNTAHPSSKCPLNQIITSNSPQKYNVVIVLEESLGADFVKSLGGLPLTPNLEQLKNEGWWFTNLYAAGHRSIRGIEAVTASFPPSPLDSIVKLPRTESSYATLSRIYESYGYKTSFIYGGESHFDNMRNYFLENGMQEVIDQNDYKNPKFVASWGVSDEDLFLKAHEKFTQLKQNNENFFSVIFTSSFHDPFEIPEGKVKLPASIQTDEPRRLAAAMYADYALGEFFKWAEKSNFDILTGLKTDDS</sequence>
<dbReference type="STRING" id="762983.HMPREF9444_00626"/>
<comment type="subcellular location">
    <subcellularLocation>
        <location evidence="1">Cell membrane</location>
        <topology evidence="1">Multi-pass membrane protein</topology>
    </subcellularLocation>
</comment>
<evidence type="ECO:0000256" key="3">
    <source>
        <dbReference type="ARBA" id="ARBA00022692"/>
    </source>
</evidence>
<feature type="non-terminal residue" evidence="8">
    <location>
        <position position="474"/>
    </location>
</feature>
<keyword evidence="9" id="KW-1185">Reference proteome</keyword>
<keyword evidence="5 6" id="KW-0472">Membrane</keyword>
<evidence type="ECO:0000256" key="2">
    <source>
        <dbReference type="ARBA" id="ARBA00022475"/>
    </source>
</evidence>
<feature type="transmembrane region" description="Helical" evidence="6">
    <location>
        <begin position="51"/>
        <end position="69"/>
    </location>
</feature>
<accession>E8LIV4</accession>
<keyword evidence="3 6" id="KW-0812">Transmembrane</keyword>
<dbReference type="GO" id="GO:0016787">
    <property type="term" value="F:hydrolase activity"/>
    <property type="evidence" value="ECO:0007669"/>
    <property type="project" value="UniProtKB-KW"/>
</dbReference>
<reference evidence="8 9" key="1">
    <citation type="submission" date="2011-01" db="EMBL/GenBank/DDBJ databases">
        <authorList>
            <person name="Weinstock G."/>
            <person name="Sodergren E."/>
            <person name="Clifton S."/>
            <person name="Fulton L."/>
            <person name="Fulton B."/>
            <person name="Courtney L."/>
            <person name="Fronick C."/>
            <person name="Harrison M."/>
            <person name="Strong C."/>
            <person name="Farmer C."/>
            <person name="Delahaunty K."/>
            <person name="Markovic C."/>
            <person name="Hall O."/>
            <person name="Minx P."/>
            <person name="Tomlinson C."/>
            <person name="Mitreva M."/>
            <person name="Hou S."/>
            <person name="Chen J."/>
            <person name="Wollam A."/>
            <person name="Pepin K.H."/>
            <person name="Johnson M."/>
            <person name="Bhonagiri V."/>
            <person name="Zhang X."/>
            <person name="Suruliraj S."/>
            <person name="Warren W."/>
            <person name="Chinwalla A."/>
            <person name="Mardis E.R."/>
            <person name="Wilson R.K."/>
        </authorList>
    </citation>
    <scope>NUCLEOTIDE SEQUENCE [LARGE SCALE GENOMIC DNA]</scope>
    <source>
        <strain evidence="9">DSM 22608 / JCM 16073 / KCTC 15190 / YIT 12066</strain>
    </source>
</reference>
<dbReference type="Proteomes" id="UP000018458">
    <property type="component" value="Unassembled WGS sequence"/>
</dbReference>
<dbReference type="EC" id="3.1.6.-" evidence="8"/>
<dbReference type="HOGENOM" id="CLU_014653_3_0_6"/>
<keyword evidence="4 6" id="KW-1133">Transmembrane helix</keyword>